<dbReference type="InterPro" id="IPR034907">
    <property type="entry name" value="NDK-like_dom"/>
</dbReference>
<comment type="similarity">
    <text evidence="5">Belongs to the NDK family.</text>
</comment>
<dbReference type="Ensembl" id="ENSOTST00005161910.1">
    <property type="protein sequence ID" value="ENSOTSP00005139525.1"/>
    <property type="gene ID" value="ENSOTSG00005020483.2"/>
</dbReference>
<dbReference type="InterPro" id="IPR006602">
    <property type="entry name" value="DM10_dom"/>
</dbReference>
<dbReference type="AlphaFoldDB" id="A0AAZ3RGU2"/>
<protein>
    <recommendedName>
        <fullName evidence="6">DM10 domain-containing protein</fullName>
    </recommendedName>
</protein>
<reference evidence="7" key="3">
    <citation type="submission" date="2025-09" db="UniProtKB">
        <authorList>
            <consortium name="Ensembl"/>
        </authorList>
    </citation>
    <scope>IDENTIFICATION</scope>
</reference>
<dbReference type="InterPro" id="IPR036850">
    <property type="entry name" value="NDK-like_dom_sf"/>
</dbReference>
<organism evidence="7 8">
    <name type="scientific">Oncorhynchus tshawytscha</name>
    <name type="common">Chinook salmon</name>
    <name type="synonym">Salmo tshawytscha</name>
    <dbReference type="NCBI Taxonomy" id="74940"/>
    <lineage>
        <taxon>Eukaryota</taxon>
        <taxon>Metazoa</taxon>
        <taxon>Chordata</taxon>
        <taxon>Craniata</taxon>
        <taxon>Vertebrata</taxon>
        <taxon>Euteleostomi</taxon>
        <taxon>Actinopterygii</taxon>
        <taxon>Neopterygii</taxon>
        <taxon>Teleostei</taxon>
        <taxon>Protacanthopterygii</taxon>
        <taxon>Salmoniformes</taxon>
        <taxon>Salmonidae</taxon>
        <taxon>Salmoninae</taxon>
        <taxon>Oncorhynchus</taxon>
    </lineage>
</organism>
<keyword evidence="8" id="KW-1185">Reference proteome</keyword>
<evidence type="ECO:0000256" key="3">
    <source>
        <dbReference type="ARBA" id="ARBA00023212"/>
    </source>
</evidence>
<reference evidence="8" key="1">
    <citation type="journal article" date="2018" name="PLoS ONE">
        <title>Chinook salmon (Oncorhynchus tshawytscha) genome and transcriptome.</title>
        <authorList>
            <person name="Christensen K.A."/>
            <person name="Leong J.S."/>
            <person name="Sakhrani D."/>
            <person name="Biagi C.A."/>
            <person name="Minkley D.R."/>
            <person name="Withler R.E."/>
            <person name="Rondeau E.B."/>
            <person name="Koop B.F."/>
            <person name="Devlin R.H."/>
        </authorList>
    </citation>
    <scope>NUCLEOTIDE SEQUENCE [LARGE SCALE GENOMIC DNA]</scope>
</reference>
<keyword evidence="2" id="KW-0963">Cytoplasm</keyword>
<dbReference type="GeneTree" id="ENSGT00960000192080"/>
<dbReference type="PROSITE" id="PS51374">
    <property type="entry name" value="NDPK_LIKE"/>
    <property type="match status" value="1"/>
</dbReference>
<evidence type="ECO:0000313" key="8">
    <source>
        <dbReference type="Proteomes" id="UP000694402"/>
    </source>
</evidence>
<name>A0AAZ3RGU2_ONCTS</name>
<evidence type="ECO:0000313" key="7">
    <source>
        <dbReference type="Ensembl" id="ENSOTSP00005139525.1"/>
    </source>
</evidence>
<dbReference type="SMART" id="SM00562">
    <property type="entry name" value="NDK"/>
    <property type="match status" value="1"/>
</dbReference>
<dbReference type="PANTHER" id="PTHR43109:SF2">
    <property type="entry name" value="NUCLEOSIDE DIPHOSPHATE KINASE 7"/>
    <property type="match status" value="1"/>
</dbReference>
<accession>A0AAZ3RGU2</accession>
<sequence>MSSLLTFLFTNVSERLAPVALLSRYQLLFYQKDGSVEMFDGKNQRTLLRRTKCHDLHQEDLFVGNRVNVFSCQLNLILGSKRGMKQAADFYTEHQTKSFFNFFMLGFSDTWKQFMTSGPGVAMELMGEEAVSRPDQASEPLDDTRNAGHRSDSLASAARELEFFFPATAGHGPAKTATDCACCVINPHAISEGKEDLLIFHMERSLTLHMYFFIMLFRGTRLCGVASPLLAVPGRDSNRTWPRCSNVHK</sequence>
<dbReference type="GO" id="GO:0005813">
    <property type="term" value="C:centrosome"/>
    <property type="evidence" value="ECO:0007669"/>
    <property type="project" value="TreeGrafter"/>
</dbReference>
<proteinExistence type="inferred from homology"/>
<evidence type="ECO:0000259" key="6">
    <source>
        <dbReference type="PROSITE" id="PS51336"/>
    </source>
</evidence>
<dbReference type="SMART" id="SM00676">
    <property type="entry name" value="DM10"/>
    <property type="match status" value="1"/>
</dbReference>
<dbReference type="Proteomes" id="UP000694402">
    <property type="component" value="Unassembled WGS sequence"/>
</dbReference>
<evidence type="ECO:0000256" key="4">
    <source>
        <dbReference type="ARBA" id="ARBA00023273"/>
    </source>
</evidence>
<dbReference type="SUPFAM" id="SSF54919">
    <property type="entry name" value="Nucleoside diphosphate kinase, NDK"/>
    <property type="match status" value="1"/>
</dbReference>
<evidence type="ECO:0000256" key="2">
    <source>
        <dbReference type="ARBA" id="ARBA00022490"/>
    </source>
</evidence>
<comment type="subcellular location">
    <subcellularLocation>
        <location evidence="1">Cytoplasm</location>
        <location evidence="1">Cytoskeleton</location>
        <location evidence="1">Cilium axoneme</location>
    </subcellularLocation>
</comment>
<evidence type="ECO:0000256" key="5">
    <source>
        <dbReference type="PROSITE-ProRule" id="PRU00706"/>
    </source>
</evidence>
<keyword evidence="3" id="KW-0206">Cytoskeleton</keyword>
<dbReference type="GO" id="GO:0005879">
    <property type="term" value="C:axonemal microtubule"/>
    <property type="evidence" value="ECO:0007669"/>
    <property type="project" value="TreeGrafter"/>
</dbReference>
<dbReference type="PROSITE" id="PS51336">
    <property type="entry name" value="DM10"/>
    <property type="match status" value="1"/>
</dbReference>
<comment type="caution">
    <text evidence="5">Lacks conserved residue(s) required for the propagation of feature annotation.</text>
</comment>
<keyword evidence="4" id="KW-0966">Cell projection</keyword>
<dbReference type="PANTHER" id="PTHR43109">
    <property type="entry name" value="NUCLEOSIDE DIPHOSPHATE KINASE 7"/>
    <property type="match status" value="1"/>
</dbReference>
<evidence type="ECO:0000256" key="1">
    <source>
        <dbReference type="ARBA" id="ARBA00004430"/>
    </source>
</evidence>
<reference evidence="7" key="2">
    <citation type="submission" date="2025-08" db="UniProtKB">
        <authorList>
            <consortium name="Ensembl"/>
        </authorList>
    </citation>
    <scope>IDENTIFICATION</scope>
</reference>
<feature type="domain" description="DM10" evidence="6">
    <location>
        <begin position="1"/>
        <end position="95"/>
    </location>
</feature>
<dbReference type="Gene3D" id="3.30.70.141">
    <property type="entry name" value="Nucleoside diphosphate kinase-like domain"/>
    <property type="match status" value="1"/>
</dbReference>